<evidence type="ECO:0000313" key="4">
    <source>
        <dbReference type="Proteomes" id="UP000256964"/>
    </source>
</evidence>
<feature type="transmembrane region" description="Helical" evidence="2">
    <location>
        <begin position="128"/>
        <end position="150"/>
    </location>
</feature>
<feature type="compositionally biased region" description="Polar residues" evidence="1">
    <location>
        <begin position="352"/>
        <end position="361"/>
    </location>
</feature>
<sequence length="369" mass="40427">MVSLATVASLTEWKQRFEFNVFPGYSVFMFMLAMFIMLRDRRRRQVNYCMVAAGCALLVLATAELGVNIARVYQGFISRGPFMTGGPEGYFADVSTTTFVVKSCFYNTQTLILDAVVIYRTYVVWQNFFVVVVPIIGWCGLLAGSIGLNVALATASSHKSDVFAAQTGQWITSVYGLTLATNLSSTLLLAYKIWTVTRKSAQYSSNNFLTPVLRVIIESGAIYSMTITTALITFAIKSNGVYVVLDMISPIISIVFNMLIIRVGMASEFSNSAPSQGTWAAALSERSGLRRRLDGTFEMRDLEVKITQVVEVDSEYQRAAASDKTLSGISFAHTEVQLRGEQLGIEEEDSLRNSGSFSGSGNAVEPSAV</sequence>
<keyword evidence="2" id="KW-1133">Transmembrane helix</keyword>
<feature type="transmembrane region" description="Helical" evidence="2">
    <location>
        <begin position="212"/>
        <end position="236"/>
    </location>
</feature>
<evidence type="ECO:0000256" key="1">
    <source>
        <dbReference type="SAM" id="MobiDB-lite"/>
    </source>
</evidence>
<reference evidence="3 4" key="1">
    <citation type="journal article" date="2018" name="Biotechnol. Biofuels">
        <title>Integrative visual omics of the white-rot fungus Polyporus brumalis exposes the biotechnological potential of its oxidative enzymes for delignifying raw plant biomass.</title>
        <authorList>
            <person name="Miyauchi S."/>
            <person name="Rancon A."/>
            <person name="Drula E."/>
            <person name="Hage H."/>
            <person name="Chaduli D."/>
            <person name="Favel A."/>
            <person name="Grisel S."/>
            <person name="Henrissat B."/>
            <person name="Herpoel-Gimbert I."/>
            <person name="Ruiz-Duenas F.J."/>
            <person name="Chevret D."/>
            <person name="Hainaut M."/>
            <person name="Lin J."/>
            <person name="Wang M."/>
            <person name="Pangilinan J."/>
            <person name="Lipzen A."/>
            <person name="Lesage-Meessen L."/>
            <person name="Navarro D."/>
            <person name="Riley R."/>
            <person name="Grigoriev I.V."/>
            <person name="Zhou S."/>
            <person name="Raouche S."/>
            <person name="Rosso M.N."/>
        </authorList>
    </citation>
    <scope>NUCLEOTIDE SEQUENCE [LARGE SCALE GENOMIC DNA]</scope>
    <source>
        <strain evidence="3 4">BRFM 1820</strain>
    </source>
</reference>
<dbReference type="AlphaFoldDB" id="A0A371CZQ5"/>
<evidence type="ECO:0000313" key="3">
    <source>
        <dbReference type="EMBL" id="RDX45776.1"/>
    </source>
</evidence>
<proteinExistence type="predicted"/>
<evidence type="ECO:0000256" key="2">
    <source>
        <dbReference type="SAM" id="Phobius"/>
    </source>
</evidence>
<dbReference type="OrthoDB" id="3354175at2759"/>
<accession>A0A371CZQ5</accession>
<feature type="transmembrane region" description="Helical" evidence="2">
    <location>
        <begin position="20"/>
        <end position="38"/>
    </location>
</feature>
<dbReference type="STRING" id="139420.A0A371CZQ5"/>
<keyword evidence="4" id="KW-1185">Reference proteome</keyword>
<organism evidence="3 4">
    <name type="scientific">Lentinus brumalis</name>
    <dbReference type="NCBI Taxonomy" id="2498619"/>
    <lineage>
        <taxon>Eukaryota</taxon>
        <taxon>Fungi</taxon>
        <taxon>Dikarya</taxon>
        <taxon>Basidiomycota</taxon>
        <taxon>Agaricomycotina</taxon>
        <taxon>Agaricomycetes</taxon>
        <taxon>Polyporales</taxon>
        <taxon>Polyporaceae</taxon>
        <taxon>Lentinus</taxon>
    </lineage>
</organism>
<keyword evidence="2" id="KW-0472">Membrane</keyword>
<feature type="region of interest" description="Disordered" evidence="1">
    <location>
        <begin position="349"/>
        <end position="369"/>
    </location>
</feature>
<protein>
    <submittedName>
        <fullName evidence="3">Uncharacterized protein</fullName>
    </submittedName>
</protein>
<name>A0A371CZQ5_9APHY</name>
<feature type="transmembrane region" description="Helical" evidence="2">
    <location>
        <begin position="170"/>
        <end position="191"/>
    </location>
</feature>
<keyword evidence="2" id="KW-0812">Transmembrane</keyword>
<gene>
    <name evidence="3" type="ORF">OH76DRAFT_1407763</name>
</gene>
<dbReference type="Proteomes" id="UP000256964">
    <property type="component" value="Unassembled WGS sequence"/>
</dbReference>
<dbReference type="EMBL" id="KZ857434">
    <property type="protein sequence ID" value="RDX45776.1"/>
    <property type="molecule type" value="Genomic_DNA"/>
</dbReference>
<feature type="transmembrane region" description="Helical" evidence="2">
    <location>
        <begin position="242"/>
        <end position="261"/>
    </location>
</feature>